<reference evidence="2 3" key="1">
    <citation type="submission" date="2014-11" db="EMBL/GenBank/DDBJ databases">
        <title>Pan-genome of Gallibacterium spp.</title>
        <authorList>
            <person name="Kudirkiene E."/>
            <person name="Bojesen A.M."/>
        </authorList>
    </citation>
    <scope>NUCLEOTIDE SEQUENCE [LARGE SCALE GENOMIC DNA]</scope>
    <source>
        <strain evidence="2 3">F151</strain>
    </source>
</reference>
<protein>
    <submittedName>
        <fullName evidence="2">Uncharacterized protein</fullName>
    </submittedName>
</protein>
<keyword evidence="3" id="KW-1185">Reference proteome</keyword>
<dbReference type="AlphaFoldDB" id="A0A1A7NN58"/>
<feature type="transmembrane region" description="Helical" evidence="1">
    <location>
        <begin position="36"/>
        <end position="55"/>
    </location>
</feature>
<evidence type="ECO:0000313" key="3">
    <source>
        <dbReference type="Proteomes" id="UP000243558"/>
    </source>
</evidence>
<dbReference type="RefSeq" id="WP_065239759.1">
    <property type="nucleotide sequence ID" value="NZ_JTJM01000043.1"/>
</dbReference>
<keyword evidence="1" id="KW-1133">Transmembrane helix</keyword>
<evidence type="ECO:0000313" key="2">
    <source>
        <dbReference type="EMBL" id="OBW91048.1"/>
    </source>
</evidence>
<dbReference type="Proteomes" id="UP000243558">
    <property type="component" value="Unassembled WGS sequence"/>
</dbReference>
<accession>A0A1A7NN58</accession>
<proteinExistence type="predicted"/>
<comment type="caution">
    <text evidence="2">The sequence shown here is derived from an EMBL/GenBank/DDBJ whole genome shotgun (WGS) entry which is preliminary data.</text>
</comment>
<keyword evidence="1" id="KW-0812">Transmembrane</keyword>
<sequence length="89" mass="10190">MIFIRLFLVGLILFIAFFCFIPVAMAFDAGIKLWNSLIFIGYILFFGSILLLIVLPEERLTPKLYLKICTTGFVIPPLLFFILLMLPNS</sequence>
<dbReference type="EMBL" id="JTJM01000043">
    <property type="protein sequence ID" value="OBW91048.1"/>
    <property type="molecule type" value="Genomic_DNA"/>
</dbReference>
<gene>
    <name evidence="2" type="ORF">QV01_08960</name>
</gene>
<evidence type="ECO:0000256" key="1">
    <source>
        <dbReference type="SAM" id="Phobius"/>
    </source>
</evidence>
<keyword evidence="1" id="KW-0472">Membrane</keyword>
<organism evidence="2 3">
    <name type="scientific">Gallibacterium genomosp. 3</name>
    <dbReference type="NCBI Taxonomy" id="505345"/>
    <lineage>
        <taxon>Bacteria</taxon>
        <taxon>Pseudomonadati</taxon>
        <taxon>Pseudomonadota</taxon>
        <taxon>Gammaproteobacteria</taxon>
        <taxon>Pasteurellales</taxon>
        <taxon>Pasteurellaceae</taxon>
        <taxon>Gallibacterium</taxon>
    </lineage>
</organism>
<name>A0A1A7NN58_9PAST</name>
<feature type="transmembrane region" description="Helical" evidence="1">
    <location>
        <begin position="64"/>
        <end position="86"/>
    </location>
</feature>